<gene>
    <name evidence="2" type="ORF">EVAR_76595_1</name>
</gene>
<dbReference type="Proteomes" id="UP000299102">
    <property type="component" value="Unassembled WGS sequence"/>
</dbReference>
<name>A0A4C1T527_EUMVA</name>
<sequence length="103" mass="11375">MNYMGKSPTRKGRTRSAGPASHIIKKIKIVRGVPPAEEVKLHNVEMKIGRAVQTTVVRERRPPGVCAGCLQIKLRSVNVVPPLPPRGSCGLFLMRLRRLVQQG</sequence>
<organism evidence="2 3">
    <name type="scientific">Eumeta variegata</name>
    <name type="common">Bagworm moth</name>
    <name type="synonym">Eumeta japonica</name>
    <dbReference type="NCBI Taxonomy" id="151549"/>
    <lineage>
        <taxon>Eukaryota</taxon>
        <taxon>Metazoa</taxon>
        <taxon>Ecdysozoa</taxon>
        <taxon>Arthropoda</taxon>
        <taxon>Hexapoda</taxon>
        <taxon>Insecta</taxon>
        <taxon>Pterygota</taxon>
        <taxon>Neoptera</taxon>
        <taxon>Endopterygota</taxon>
        <taxon>Lepidoptera</taxon>
        <taxon>Glossata</taxon>
        <taxon>Ditrysia</taxon>
        <taxon>Tineoidea</taxon>
        <taxon>Psychidae</taxon>
        <taxon>Oiketicinae</taxon>
        <taxon>Eumeta</taxon>
    </lineage>
</organism>
<evidence type="ECO:0000313" key="3">
    <source>
        <dbReference type="Proteomes" id="UP000299102"/>
    </source>
</evidence>
<comment type="caution">
    <text evidence="2">The sequence shown here is derived from an EMBL/GenBank/DDBJ whole genome shotgun (WGS) entry which is preliminary data.</text>
</comment>
<dbReference type="AlphaFoldDB" id="A0A4C1T527"/>
<feature type="region of interest" description="Disordered" evidence="1">
    <location>
        <begin position="1"/>
        <end position="20"/>
    </location>
</feature>
<dbReference type="EMBL" id="BGZK01000036">
    <property type="protein sequence ID" value="GBP09609.1"/>
    <property type="molecule type" value="Genomic_DNA"/>
</dbReference>
<keyword evidence="3" id="KW-1185">Reference proteome</keyword>
<proteinExistence type="predicted"/>
<evidence type="ECO:0000256" key="1">
    <source>
        <dbReference type="SAM" id="MobiDB-lite"/>
    </source>
</evidence>
<evidence type="ECO:0000313" key="2">
    <source>
        <dbReference type="EMBL" id="GBP09609.1"/>
    </source>
</evidence>
<accession>A0A4C1T527</accession>
<reference evidence="2 3" key="1">
    <citation type="journal article" date="2019" name="Commun. Biol.">
        <title>The bagworm genome reveals a unique fibroin gene that provides high tensile strength.</title>
        <authorList>
            <person name="Kono N."/>
            <person name="Nakamura H."/>
            <person name="Ohtoshi R."/>
            <person name="Tomita M."/>
            <person name="Numata K."/>
            <person name="Arakawa K."/>
        </authorList>
    </citation>
    <scope>NUCLEOTIDE SEQUENCE [LARGE SCALE GENOMIC DNA]</scope>
</reference>
<protein>
    <submittedName>
        <fullName evidence="2">Uncharacterized protein</fullName>
    </submittedName>
</protein>